<evidence type="ECO:0000313" key="1">
    <source>
        <dbReference type="EMBL" id="CEQ04909.1"/>
    </source>
</evidence>
<dbReference type="EMBL" id="CEKZ01000022">
    <property type="protein sequence ID" value="CEQ04909.1"/>
    <property type="molecule type" value="Genomic_DNA"/>
</dbReference>
<dbReference type="Proteomes" id="UP000049127">
    <property type="component" value="Unassembled WGS sequence"/>
</dbReference>
<evidence type="ECO:0000313" key="2">
    <source>
        <dbReference type="Proteomes" id="UP000049127"/>
    </source>
</evidence>
<protein>
    <submittedName>
        <fullName evidence="1">Putative chemotaxis response regulator</fullName>
    </submittedName>
</protein>
<sequence>MNNKYNLYKYINGNKILDRIISILSEDNISTDMEIDIINSIADFIQSNLGYEHLDSFNKLADAVVNIIENFNNESVDLYMDKKNRIETLIKSLYNLKEDINSIDVNLYFYGKDKYNIIDRCTNKSVIYINDINEYIHLNNEIKNDQIKILIVSEETVDSNLDFNLYFNDVLYYDKLMNDMFIISEKIYYENYDYNYLSKTLEKCKRENIDTLVVGNSYPLTGIDSKLLSNKSENLSISSQDLYYSYKLAEKVINNNENIKRCIIGAGYYLVNHDLSKCKSEYSVNMVKYLYYPILKDKHNSDKVDIIEFSNLRKVLNNDLIDYIFNLEFLHKHFIDLIYRENNGYFNKNLRREMISILQGVKLSDINEGEKYRLGEFRASQHNDLSKYTETKKEYNCIFNDFINFLEEKGVEPVIVVFPSTKYYSKFINETYKDEFYKIIDGIKEKYTVKLVDFSKIDIFEEDDFIDFDHMSESGCIKITHELNKILN</sequence>
<reference evidence="2" key="1">
    <citation type="submission" date="2015-01" db="EMBL/GenBank/DDBJ databases">
        <authorList>
            <person name="Aslett M.A."/>
            <person name="De Silva N."/>
        </authorList>
    </citation>
    <scope>NUCLEOTIDE SEQUENCE [LARGE SCALE GENOMIC DNA]</scope>
    <source>
        <strain evidence="2">R28058</strain>
    </source>
</reference>
<organism evidence="1 2">
    <name type="scientific">Paraclostridium sordellii</name>
    <name type="common">Clostridium sordellii</name>
    <dbReference type="NCBI Taxonomy" id="1505"/>
    <lineage>
        <taxon>Bacteria</taxon>
        <taxon>Bacillati</taxon>
        <taxon>Bacillota</taxon>
        <taxon>Clostridia</taxon>
        <taxon>Peptostreptococcales</taxon>
        <taxon>Peptostreptococcaceae</taxon>
        <taxon>Paraclostridium</taxon>
    </lineage>
</organism>
<accession>A0A0C7GCQ8</accession>
<gene>
    <name evidence="1" type="ORF">R28058_26261</name>
</gene>
<name>A0A0C7GCQ8_PARSO</name>
<dbReference type="OrthoDB" id="1886856at2"/>
<proteinExistence type="predicted"/>
<dbReference type="AlphaFoldDB" id="A0A0C7GCQ8"/>
<dbReference type="RefSeq" id="WP_055342944.1">
    <property type="nucleotide sequence ID" value="NZ_CDNI01000022.1"/>
</dbReference>